<dbReference type="Pfam" id="PF13466">
    <property type="entry name" value="STAS_2"/>
    <property type="match status" value="1"/>
</dbReference>
<dbReference type="InterPro" id="IPR036513">
    <property type="entry name" value="STAS_dom_sf"/>
</dbReference>
<evidence type="ECO:0000256" key="2">
    <source>
        <dbReference type="RuleBase" id="RU003749"/>
    </source>
</evidence>
<evidence type="ECO:0000259" key="3">
    <source>
        <dbReference type="PROSITE" id="PS50801"/>
    </source>
</evidence>
<protein>
    <recommendedName>
        <fullName evidence="2">Anti-sigma factor antagonist</fullName>
    </recommendedName>
</protein>
<organism evidence="4 5">
    <name type="scientific">Streptomyces toxytricini</name>
    <name type="common">Actinomyces toxytricini</name>
    <dbReference type="NCBI Taxonomy" id="67369"/>
    <lineage>
        <taxon>Bacteria</taxon>
        <taxon>Bacillati</taxon>
        <taxon>Actinomycetota</taxon>
        <taxon>Actinomycetes</taxon>
        <taxon>Kitasatosporales</taxon>
        <taxon>Streptomycetaceae</taxon>
        <taxon>Streptomyces</taxon>
    </lineage>
</organism>
<comment type="caution">
    <text evidence="4">The sequence shown here is derived from an EMBL/GenBank/DDBJ whole genome shotgun (WGS) entry which is preliminary data.</text>
</comment>
<name>A0ABW8EIZ3_STRT5</name>
<dbReference type="PANTHER" id="PTHR33495:SF2">
    <property type="entry name" value="ANTI-SIGMA FACTOR ANTAGONIST TM_1081-RELATED"/>
    <property type="match status" value="1"/>
</dbReference>
<keyword evidence="5" id="KW-1185">Reference proteome</keyword>
<dbReference type="PROSITE" id="PS50801">
    <property type="entry name" value="STAS"/>
    <property type="match status" value="1"/>
</dbReference>
<dbReference type="NCBIfam" id="TIGR00377">
    <property type="entry name" value="ant_ant_sig"/>
    <property type="match status" value="1"/>
</dbReference>
<dbReference type="Proteomes" id="UP001617351">
    <property type="component" value="Unassembled WGS sequence"/>
</dbReference>
<evidence type="ECO:0000313" key="5">
    <source>
        <dbReference type="Proteomes" id="UP001617351"/>
    </source>
</evidence>
<dbReference type="SUPFAM" id="SSF52091">
    <property type="entry name" value="SpoIIaa-like"/>
    <property type="match status" value="1"/>
</dbReference>
<reference evidence="4 5" key="1">
    <citation type="submission" date="2024-10" db="EMBL/GenBank/DDBJ databases">
        <title>The Natural Products Discovery Center: Release of the First 8490 Sequenced Strains for Exploring Actinobacteria Biosynthetic Diversity.</title>
        <authorList>
            <person name="Kalkreuter E."/>
            <person name="Kautsar S.A."/>
            <person name="Yang D."/>
            <person name="Bader C.D."/>
            <person name="Teijaro C.N."/>
            <person name="Fluegel L."/>
            <person name="Davis C.M."/>
            <person name="Simpson J.R."/>
            <person name="Lauterbach L."/>
            <person name="Steele A.D."/>
            <person name="Gui C."/>
            <person name="Meng S."/>
            <person name="Li G."/>
            <person name="Viehrig K."/>
            <person name="Ye F."/>
            <person name="Su P."/>
            <person name="Kiefer A.F."/>
            <person name="Nichols A."/>
            <person name="Cepeda A.J."/>
            <person name="Yan W."/>
            <person name="Fan B."/>
            <person name="Jiang Y."/>
            <person name="Adhikari A."/>
            <person name="Zheng C.-J."/>
            <person name="Schuster L."/>
            <person name="Cowan T.M."/>
            <person name="Smanski M.J."/>
            <person name="Chevrette M.G."/>
            <person name="De Carvalho L.P.S."/>
            <person name="Shen B."/>
        </authorList>
    </citation>
    <scope>NUCLEOTIDE SEQUENCE [LARGE SCALE GENOMIC DNA]</scope>
    <source>
        <strain evidence="4 5">NPDC087220</strain>
    </source>
</reference>
<dbReference type="InterPro" id="IPR002645">
    <property type="entry name" value="STAS_dom"/>
</dbReference>
<accession>A0ABW8EIZ3</accession>
<sequence>MVTPPAGSREGGYGDGARGALAVEVRPEAGTVVLLLAGELDHDTAEPLRDALQTALNAPAAAGGAPHLLVDLSRLRFCDSTGLNILLRARLVARAAGGAMELAGPTSQVARMFHLTGADGVFRVHPDLDTALTAGPAAGHDT</sequence>
<feature type="domain" description="STAS" evidence="3">
    <location>
        <begin position="21"/>
        <end position="135"/>
    </location>
</feature>
<dbReference type="RefSeq" id="WP_365516250.1">
    <property type="nucleotide sequence ID" value="NZ_JBFANW010000704.1"/>
</dbReference>
<evidence type="ECO:0000256" key="1">
    <source>
        <dbReference type="ARBA" id="ARBA00009013"/>
    </source>
</evidence>
<dbReference type="PANTHER" id="PTHR33495">
    <property type="entry name" value="ANTI-SIGMA FACTOR ANTAGONIST TM_1081-RELATED-RELATED"/>
    <property type="match status" value="1"/>
</dbReference>
<dbReference type="InterPro" id="IPR058548">
    <property type="entry name" value="MlaB-like_STAS"/>
</dbReference>
<dbReference type="InterPro" id="IPR003658">
    <property type="entry name" value="Anti-sigma_ant"/>
</dbReference>
<proteinExistence type="inferred from homology"/>
<dbReference type="Gene3D" id="3.30.750.24">
    <property type="entry name" value="STAS domain"/>
    <property type="match status" value="1"/>
</dbReference>
<dbReference type="CDD" id="cd07043">
    <property type="entry name" value="STAS_anti-anti-sigma_factors"/>
    <property type="match status" value="1"/>
</dbReference>
<gene>
    <name evidence="4" type="ORF">ACIO7M_19195</name>
</gene>
<dbReference type="EMBL" id="JBIUYY010000008">
    <property type="protein sequence ID" value="MFJ2823219.1"/>
    <property type="molecule type" value="Genomic_DNA"/>
</dbReference>
<evidence type="ECO:0000313" key="4">
    <source>
        <dbReference type="EMBL" id="MFJ2823219.1"/>
    </source>
</evidence>
<comment type="similarity">
    <text evidence="1 2">Belongs to the anti-sigma-factor antagonist family.</text>
</comment>